<dbReference type="Gene3D" id="1.20.1290.10">
    <property type="entry name" value="AhpD-like"/>
    <property type="match status" value="1"/>
</dbReference>
<comment type="caution">
    <text evidence="1">The sequence shown here is derived from an EMBL/GenBank/DDBJ whole genome shotgun (WGS) entry which is preliminary data.</text>
</comment>
<evidence type="ECO:0000313" key="2">
    <source>
        <dbReference type="Proteomes" id="UP000316500"/>
    </source>
</evidence>
<name>A0A558HBR6_PAENT</name>
<dbReference type="EMBL" id="VNFK01000002">
    <property type="protein sequence ID" value="TVU66534.1"/>
    <property type="molecule type" value="Genomic_DNA"/>
</dbReference>
<reference evidence="1 2" key="1">
    <citation type="submission" date="2019-07" db="EMBL/GenBank/DDBJ databases">
        <title>Diversity of Bacteria from Kongsfjorden, Arctic.</title>
        <authorList>
            <person name="Yu Y."/>
        </authorList>
    </citation>
    <scope>NUCLEOTIDE SEQUENCE [LARGE SCALE GENOMIC DNA]</scope>
    <source>
        <strain evidence="1 2">SM1928</strain>
    </source>
</reference>
<dbReference type="GO" id="GO:0004601">
    <property type="term" value="F:peroxidase activity"/>
    <property type="evidence" value="ECO:0007669"/>
    <property type="project" value="UniProtKB-KW"/>
</dbReference>
<organism evidence="1 2">
    <name type="scientific">Paenarthrobacter nitroguajacolicus</name>
    <name type="common">Arthrobacter nitroguajacolicus</name>
    <dbReference type="NCBI Taxonomy" id="211146"/>
    <lineage>
        <taxon>Bacteria</taxon>
        <taxon>Bacillati</taxon>
        <taxon>Actinomycetota</taxon>
        <taxon>Actinomycetes</taxon>
        <taxon>Micrococcales</taxon>
        <taxon>Micrococcaceae</taxon>
        <taxon>Paenarthrobacter</taxon>
    </lineage>
</organism>
<dbReference type="InterPro" id="IPR010195">
    <property type="entry name" value="Uncharacterised_peroxidase-rel"/>
</dbReference>
<dbReference type="Proteomes" id="UP000316500">
    <property type="component" value="Unassembled WGS sequence"/>
</dbReference>
<dbReference type="SUPFAM" id="SSF69118">
    <property type="entry name" value="AhpD-like"/>
    <property type="match status" value="1"/>
</dbReference>
<keyword evidence="1" id="KW-0560">Oxidoreductase</keyword>
<evidence type="ECO:0000313" key="1">
    <source>
        <dbReference type="EMBL" id="TVU66534.1"/>
    </source>
</evidence>
<sequence length="197" mass="21200">MAPMSILKVPSEAEATGMTAEIYDADTRSMGYVPSHTKAMSLNPEAYQIWESLTQAISSSLGLRRYELVTLAAAQAIGSSHCRLAHGKKTLTIIDQEQLQAIARNYRDAGLPPEDVAMMDYAVKLSTDAAGMSDDDSQRLRDAGFSDREIADITLAAAARNYFSRALLALNVELDVPPGVSPELQEALLSPLPTAGE</sequence>
<dbReference type="AlphaFoldDB" id="A0A558HBR6"/>
<dbReference type="InterPro" id="IPR029032">
    <property type="entry name" value="AhpD-like"/>
</dbReference>
<proteinExistence type="predicted"/>
<dbReference type="PANTHER" id="PTHR35446:SF2">
    <property type="entry name" value="CARBOXYMUCONOLACTONE DECARBOXYLASE-LIKE DOMAIN-CONTAINING PROTEIN"/>
    <property type="match status" value="1"/>
</dbReference>
<gene>
    <name evidence="1" type="ORF">FQP90_02515</name>
</gene>
<dbReference type="PANTHER" id="PTHR35446">
    <property type="entry name" value="SI:CH211-175M2.5"/>
    <property type="match status" value="1"/>
</dbReference>
<dbReference type="NCBIfam" id="TIGR01926">
    <property type="entry name" value="peroxid_rel"/>
    <property type="match status" value="1"/>
</dbReference>
<accession>A0A558HBR6</accession>
<dbReference type="OrthoDB" id="153253at2"/>
<keyword evidence="1" id="KW-0575">Peroxidase</keyword>
<protein>
    <submittedName>
        <fullName evidence="1">Peroxidase-related enzyme</fullName>
    </submittedName>
</protein>